<evidence type="ECO:0000256" key="1">
    <source>
        <dbReference type="SAM" id="Phobius"/>
    </source>
</evidence>
<dbReference type="Proteomes" id="UP000501379">
    <property type="component" value="Chromosome"/>
</dbReference>
<dbReference type="EMBL" id="CP053697">
    <property type="protein sequence ID" value="QKE64915.1"/>
    <property type="molecule type" value="Genomic_DNA"/>
</dbReference>
<keyword evidence="1" id="KW-1133">Transmembrane helix</keyword>
<dbReference type="KEGG" id="pcam:HNE05_16675"/>
<accession>A0A6M8G7S0</accession>
<dbReference type="RefSeq" id="WP_173210291.1">
    <property type="nucleotide sequence ID" value="NZ_CP053697.2"/>
</dbReference>
<keyword evidence="1" id="KW-0472">Membrane</keyword>
<evidence type="ECO:0000313" key="2">
    <source>
        <dbReference type="EMBL" id="QKE64915.1"/>
    </source>
</evidence>
<proteinExistence type="predicted"/>
<dbReference type="AlphaFoldDB" id="A0A6M8G7S0"/>
<name>A0A6M8G7S0_9GAMM</name>
<keyword evidence="1" id="KW-0812">Transmembrane</keyword>
<organism evidence="2 3">
    <name type="scientific">Aquipseudomonas campi</name>
    <dbReference type="NCBI Taxonomy" id="2731681"/>
    <lineage>
        <taxon>Bacteria</taxon>
        <taxon>Pseudomonadati</taxon>
        <taxon>Pseudomonadota</taxon>
        <taxon>Gammaproteobacteria</taxon>
        <taxon>Pseudomonadales</taxon>
        <taxon>Pseudomonadaceae</taxon>
        <taxon>Aquipseudomonas</taxon>
    </lineage>
</organism>
<feature type="transmembrane region" description="Helical" evidence="1">
    <location>
        <begin position="20"/>
        <end position="37"/>
    </location>
</feature>
<feature type="transmembrane region" description="Helical" evidence="1">
    <location>
        <begin position="58"/>
        <end position="79"/>
    </location>
</feature>
<evidence type="ECO:0000313" key="3">
    <source>
        <dbReference type="Proteomes" id="UP000501379"/>
    </source>
</evidence>
<reference evidence="2" key="1">
    <citation type="submission" date="2020-07" db="EMBL/GenBank/DDBJ databases">
        <title>Nitrate ammonifying Pseudomonas campi sp. nov. isolated from German agricultural grassland.</title>
        <authorList>
            <person name="Timsy T."/>
            <person name="Ulrich A."/>
            <person name="Spanner T."/>
            <person name="Foesel B."/>
            <person name="Kolb S."/>
            <person name="Horn M.A."/>
            <person name="Behrendt U."/>
        </authorList>
    </citation>
    <scope>NUCLEOTIDE SEQUENCE</scope>
    <source>
        <strain evidence="2">S1-A32-2</strain>
    </source>
</reference>
<keyword evidence="3" id="KW-1185">Reference proteome</keyword>
<sequence length="80" mass="9023">MFELLLRGLLFLGEAVLELIFSYLFYSAGWLALRLLTLGRYPRLPLRVSDPMNSHSSWIAAFGFLCLVGLPLTTLALLYS</sequence>
<gene>
    <name evidence="2" type="ORF">HNE05_16675</name>
</gene>
<protein>
    <submittedName>
        <fullName evidence="2">Uncharacterized protein</fullName>
    </submittedName>
</protein>